<keyword evidence="2" id="KW-1185">Reference proteome</keyword>
<comment type="caution">
    <text evidence="1">The sequence shown here is derived from an EMBL/GenBank/DDBJ whole genome shotgun (WGS) entry which is preliminary data.</text>
</comment>
<organism evidence="1 2">
    <name type="scientific">Gordonia hankookensis</name>
    <dbReference type="NCBI Taxonomy" id="589403"/>
    <lineage>
        <taxon>Bacteria</taxon>
        <taxon>Bacillati</taxon>
        <taxon>Actinomycetota</taxon>
        <taxon>Actinomycetes</taxon>
        <taxon>Mycobacteriales</taxon>
        <taxon>Gordoniaceae</taxon>
        <taxon>Gordonia</taxon>
    </lineage>
</organism>
<evidence type="ECO:0008006" key="3">
    <source>
        <dbReference type="Google" id="ProtNLM"/>
    </source>
</evidence>
<protein>
    <recommendedName>
        <fullName evidence="3">DUF3263 domain-containing protein</fullName>
    </recommendedName>
</protein>
<dbReference type="RefSeq" id="WP_190268808.1">
    <property type="nucleotide sequence ID" value="NZ_BAABAD010000005.1"/>
</dbReference>
<evidence type="ECO:0000313" key="1">
    <source>
        <dbReference type="EMBL" id="MBD1322498.1"/>
    </source>
</evidence>
<proteinExistence type="predicted"/>
<accession>A0ABR7WJ24</accession>
<dbReference type="EMBL" id="JACWMS010000006">
    <property type="protein sequence ID" value="MBD1322498.1"/>
    <property type="molecule type" value="Genomic_DNA"/>
</dbReference>
<reference evidence="1 2" key="1">
    <citation type="submission" date="2020-09" db="EMBL/GenBank/DDBJ databases">
        <title>Novel species in genus Gordonia.</title>
        <authorList>
            <person name="Zhang G."/>
        </authorList>
    </citation>
    <scope>NUCLEOTIDE SEQUENCE [LARGE SCALE GENOMIC DNA]</scope>
    <source>
        <strain evidence="1 2">ON-33</strain>
    </source>
</reference>
<gene>
    <name evidence="1" type="ORF">IDF66_23210</name>
</gene>
<sequence length="80" mass="9204">MSSTKWAGPQSELLTFATRWVRSGGGPADLIRDRFGMNEKEFFARILDATDHDNTDQDNTGHSITELRRVARQRLWLQRA</sequence>
<dbReference type="Proteomes" id="UP000602395">
    <property type="component" value="Unassembled WGS sequence"/>
</dbReference>
<evidence type="ECO:0000313" key="2">
    <source>
        <dbReference type="Proteomes" id="UP000602395"/>
    </source>
</evidence>
<name>A0ABR7WJ24_9ACTN</name>